<dbReference type="SUPFAM" id="SSF57959">
    <property type="entry name" value="Leucine zipper domain"/>
    <property type="match status" value="1"/>
</dbReference>
<keyword evidence="4" id="KW-0804">Transcription</keyword>
<proteinExistence type="predicted"/>
<gene>
    <name evidence="8" type="ORF">QN277_003359</name>
</gene>
<dbReference type="GO" id="GO:0003700">
    <property type="term" value="F:DNA-binding transcription factor activity"/>
    <property type="evidence" value="ECO:0007669"/>
    <property type="project" value="InterPro"/>
</dbReference>
<evidence type="ECO:0000256" key="4">
    <source>
        <dbReference type="ARBA" id="ARBA00023163"/>
    </source>
</evidence>
<evidence type="ECO:0000313" key="8">
    <source>
        <dbReference type="EMBL" id="KAK4260213.1"/>
    </source>
</evidence>
<comment type="caution">
    <text evidence="8">The sequence shown here is derived from an EMBL/GenBank/DDBJ whole genome shotgun (WGS) entry which is preliminary data.</text>
</comment>
<dbReference type="CDD" id="cd14702">
    <property type="entry name" value="bZIP_plant_GBF1"/>
    <property type="match status" value="1"/>
</dbReference>
<dbReference type="SMART" id="SM00338">
    <property type="entry name" value="BRLZ"/>
    <property type="match status" value="1"/>
</dbReference>
<comment type="subcellular location">
    <subcellularLocation>
        <location evidence="1">Nucleus</location>
    </subcellularLocation>
</comment>
<accession>A0AAE1MFD8</accession>
<evidence type="ECO:0000256" key="6">
    <source>
        <dbReference type="SAM" id="MobiDB-lite"/>
    </source>
</evidence>
<dbReference type="GO" id="GO:0000976">
    <property type="term" value="F:transcription cis-regulatory region binding"/>
    <property type="evidence" value="ECO:0007669"/>
    <property type="project" value="TreeGrafter"/>
</dbReference>
<dbReference type="PANTHER" id="PTHR45764">
    <property type="entry name" value="BZIP TRANSCRIPTION FACTOR 44"/>
    <property type="match status" value="1"/>
</dbReference>
<dbReference type="EMBL" id="JAWXYG010000010">
    <property type="protein sequence ID" value="KAK4260213.1"/>
    <property type="molecule type" value="Genomic_DNA"/>
</dbReference>
<evidence type="ECO:0000313" key="9">
    <source>
        <dbReference type="Proteomes" id="UP001293593"/>
    </source>
</evidence>
<dbReference type="AlphaFoldDB" id="A0AAE1MFD8"/>
<evidence type="ECO:0000256" key="5">
    <source>
        <dbReference type="ARBA" id="ARBA00023242"/>
    </source>
</evidence>
<evidence type="ECO:0000256" key="1">
    <source>
        <dbReference type="ARBA" id="ARBA00004123"/>
    </source>
</evidence>
<protein>
    <recommendedName>
        <fullName evidence="7">BZIP domain-containing protein</fullName>
    </recommendedName>
</protein>
<dbReference type="FunFam" id="1.20.5.170:FF:000020">
    <property type="entry name" value="BZIP transcription factor"/>
    <property type="match status" value="1"/>
</dbReference>
<dbReference type="PROSITE" id="PS00036">
    <property type="entry name" value="BZIP_BASIC"/>
    <property type="match status" value="1"/>
</dbReference>
<evidence type="ECO:0000256" key="2">
    <source>
        <dbReference type="ARBA" id="ARBA00023015"/>
    </source>
</evidence>
<reference evidence="8" key="1">
    <citation type="submission" date="2023-10" db="EMBL/GenBank/DDBJ databases">
        <title>Chromosome-level genome of the transformable northern wattle, Acacia crassicarpa.</title>
        <authorList>
            <person name="Massaro I."/>
            <person name="Sinha N.R."/>
            <person name="Poethig S."/>
            <person name="Leichty A.R."/>
        </authorList>
    </citation>
    <scope>NUCLEOTIDE SEQUENCE</scope>
    <source>
        <strain evidence="8">Acra3RX</strain>
        <tissue evidence="8">Leaf</tissue>
    </source>
</reference>
<feature type="compositionally biased region" description="Low complexity" evidence="6">
    <location>
        <begin position="29"/>
        <end position="39"/>
    </location>
</feature>
<dbReference type="GO" id="GO:0046982">
    <property type="term" value="F:protein heterodimerization activity"/>
    <property type="evidence" value="ECO:0007669"/>
    <property type="project" value="UniProtKB-ARBA"/>
</dbReference>
<keyword evidence="2" id="KW-0805">Transcription regulation</keyword>
<organism evidence="8 9">
    <name type="scientific">Acacia crassicarpa</name>
    <name type="common">northern wattle</name>
    <dbReference type="NCBI Taxonomy" id="499986"/>
    <lineage>
        <taxon>Eukaryota</taxon>
        <taxon>Viridiplantae</taxon>
        <taxon>Streptophyta</taxon>
        <taxon>Embryophyta</taxon>
        <taxon>Tracheophyta</taxon>
        <taxon>Spermatophyta</taxon>
        <taxon>Magnoliopsida</taxon>
        <taxon>eudicotyledons</taxon>
        <taxon>Gunneridae</taxon>
        <taxon>Pentapetalae</taxon>
        <taxon>rosids</taxon>
        <taxon>fabids</taxon>
        <taxon>Fabales</taxon>
        <taxon>Fabaceae</taxon>
        <taxon>Caesalpinioideae</taxon>
        <taxon>mimosoid clade</taxon>
        <taxon>Acacieae</taxon>
        <taxon>Acacia</taxon>
    </lineage>
</organism>
<dbReference type="InterPro" id="IPR045314">
    <property type="entry name" value="bZIP_plant_GBF1"/>
</dbReference>
<dbReference type="Gene3D" id="1.20.5.170">
    <property type="match status" value="1"/>
</dbReference>
<feature type="domain" description="BZIP" evidence="7">
    <location>
        <begin position="67"/>
        <end position="130"/>
    </location>
</feature>
<evidence type="ECO:0000256" key="3">
    <source>
        <dbReference type="ARBA" id="ARBA00023125"/>
    </source>
</evidence>
<dbReference type="GO" id="GO:0005634">
    <property type="term" value="C:nucleus"/>
    <property type="evidence" value="ECO:0007669"/>
    <property type="project" value="UniProtKB-SubCell"/>
</dbReference>
<keyword evidence="5" id="KW-0539">Nucleus</keyword>
<sequence>MMSTLPPSDPFLNNPLWALDWEGPGFGPDPGLFPDLPSSPVKPAGKSQSHACSDATDVKHMTSSILDERRRRRMLSNRESARRSRMRKQKHLENLRFQVNRFKIQNRELSNRLQFLLHHYNRVSTENQWLRSEQIQLRQKLHNITQFFALQPFSSSSAWPCNTTTIFTTD</sequence>
<evidence type="ECO:0000259" key="7">
    <source>
        <dbReference type="PROSITE" id="PS50217"/>
    </source>
</evidence>
<dbReference type="InterPro" id="IPR004827">
    <property type="entry name" value="bZIP"/>
</dbReference>
<dbReference type="InterPro" id="IPR046347">
    <property type="entry name" value="bZIP_sf"/>
</dbReference>
<dbReference type="PANTHER" id="PTHR45764:SF21">
    <property type="entry name" value="OS03G0770000 PROTEIN"/>
    <property type="match status" value="1"/>
</dbReference>
<dbReference type="GO" id="GO:0045893">
    <property type="term" value="P:positive regulation of DNA-templated transcription"/>
    <property type="evidence" value="ECO:0007669"/>
    <property type="project" value="TreeGrafter"/>
</dbReference>
<dbReference type="Proteomes" id="UP001293593">
    <property type="component" value="Unassembled WGS sequence"/>
</dbReference>
<dbReference type="Pfam" id="PF00170">
    <property type="entry name" value="bZIP_1"/>
    <property type="match status" value="1"/>
</dbReference>
<keyword evidence="9" id="KW-1185">Reference proteome</keyword>
<dbReference type="PROSITE" id="PS50217">
    <property type="entry name" value="BZIP"/>
    <property type="match status" value="1"/>
</dbReference>
<keyword evidence="3" id="KW-0238">DNA-binding</keyword>
<feature type="region of interest" description="Disordered" evidence="6">
    <location>
        <begin position="29"/>
        <end position="59"/>
    </location>
</feature>
<name>A0AAE1MFD8_9FABA</name>